<keyword evidence="2 6" id="KW-0812">Transmembrane</keyword>
<evidence type="ECO:0000256" key="1">
    <source>
        <dbReference type="ARBA" id="ARBA00004141"/>
    </source>
</evidence>
<dbReference type="InterPro" id="IPR029673">
    <property type="entry name" value="TMEM179"/>
</dbReference>
<dbReference type="InterPro" id="IPR059010">
    <property type="entry name" value="TMEM179-179B"/>
</dbReference>
<keyword evidence="7" id="KW-1185">Reference proteome</keyword>
<comment type="similarity">
    <text evidence="5">Belongs to the TMEM179 family.</text>
</comment>
<keyword evidence="4 6" id="KW-0472">Membrane</keyword>
<feature type="transmembrane region" description="Helical" evidence="6">
    <location>
        <begin position="177"/>
        <end position="198"/>
    </location>
</feature>
<evidence type="ECO:0000256" key="3">
    <source>
        <dbReference type="ARBA" id="ARBA00022989"/>
    </source>
</evidence>
<sequence length="228" mass="26169">MGIGNILLLSQVTAYVLLFLLSFFIIVPSGVNLNNFDGNCALFATGTWHENKTTRHPYFSVDYWGDQSMCNFTIYIGILSMLVSFIFVVRLSIFLFREDDSSFLGAFLTLVINSFITVLLFSDCLVVTLGFNHFCDQLVKSPGSAISKCEMADLIQWDVDPLIVTSGMVVFFGMTEFGLWMSWITWLCLLIMSTVKIWRYSQHESFLRSMKRERERLFGHYSDQTQII</sequence>
<reference evidence="8" key="1">
    <citation type="submission" date="2025-08" db="UniProtKB">
        <authorList>
            <consortium name="RefSeq"/>
        </authorList>
    </citation>
    <scope>IDENTIFICATION</scope>
    <source>
        <tissue evidence="8">Testes</tissue>
    </source>
</reference>
<dbReference type="PANTHER" id="PTHR31872">
    <property type="entry name" value="TRANSMEMBRANE PROTEIN 179"/>
    <property type="match status" value="1"/>
</dbReference>
<evidence type="ECO:0000256" key="4">
    <source>
        <dbReference type="ARBA" id="ARBA00023136"/>
    </source>
</evidence>
<dbReference type="PANTHER" id="PTHR31872:SF4">
    <property type="entry name" value="TRANSMEMBRANE PROTEIN 179"/>
    <property type="match status" value="1"/>
</dbReference>
<organism evidence="7 8">
    <name type="scientific">Saccoglossus kowalevskii</name>
    <name type="common">Acorn worm</name>
    <dbReference type="NCBI Taxonomy" id="10224"/>
    <lineage>
        <taxon>Eukaryota</taxon>
        <taxon>Metazoa</taxon>
        <taxon>Hemichordata</taxon>
        <taxon>Enteropneusta</taxon>
        <taxon>Harrimaniidae</taxon>
        <taxon>Saccoglossus</taxon>
    </lineage>
</organism>
<keyword evidence="3 6" id="KW-1133">Transmembrane helix</keyword>
<dbReference type="Proteomes" id="UP000694865">
    <property type="component" value="Unplaced"/>
</dbReference>
<evidence type="ECO:0000256" key="2">
    <source>
        <dbReference type="ARBA" id="ARBA00022692"/>
    </source>
</evidence>
<comment type="subcellular location">
    <subcellularLocation>
        <location evidence="1">Membrane</location>
        <topology evidence="1">Multi-pass membrane protein</topology>
    </subcellularLocation>
</comment>
<evidence type="ECO:0000313" key="8">
    <source>
        <dbReference type="RefSeq" id="XP_002741359.1"/>
    </source>
</evidence>
<gene>
    <name evidence="8" type="primary">LOC100367187</name>
</gene>
<evidence type="ECO:0000256" key="6">
    <source>
        <dbReference type="SAM" id="Phobius"/>
    </source>
</evidence>
<dbReference type="RefSeq" id="XP_002741359.1">
    <property type="nucleotide sequence ID" value="XM_002741313.2"/>
</dbReference>
<feature type="transmembrane region" description="Helical" evidence="6">
    <location>
        <begin position="103"/>
        <end position="122"/>
    </location>
</feature>
<feature type="transmembrane region" description="Helical" evidence="6">
    <location>
        <begin position="72"/>
        <end position="96"/>
    </location>
</feature>
<evidence type="ECO:0000313" key="7">
    <source>
        <dbReference type="Proteomes" id="UP000694865"/>
    </source>
</evidence>
<accession>A0ABM0H0A6</accession>
<evidence type="ECO:0000256" key="5">
    <source>
        <dbReference type="ARBA" id="ARBA00093776"/>
    </source>
</evidence>
<protein>
    <submittedName>
        <fullName evidence="8">Uncharacterized protein LOC100367187</fullName>
    </submittedName>
</protein>
<name>A0ABM0H0A6_SACKO</name>
<dbReference type="Pfam" id="PF26158">
    <property type="entry name" value="Claudin_TMEM179-179B"/>
    <property type="match status" value="1"/>
</dbReference>
<feature type="transmembrane region" description="Helical" evidence="6">
    <location>
        <begin position="7"/>
        <end position="27"/>
    </location>
</feature>
<proteinExistence type="inferred from homology"/>
<dbReference type="GeneID" id="100367187"/>